<keyword evidence="1" id="KW-1003">Cell membrane</keyword>
<comment type="caution">
    <text evidence="3">The sequence shown here is derived from an EMBL/GenBank/DDBJ whole genome shotgun (WGS) entry which is preliminary data.</text>
</comment>
<dbReference type="PIRSF" id="PIRSF016789">
    <property type="entry name" value="DUF454"/>
    <property type="match status" value="1"/>
</dbReference>
<dbReference type="Proteomes" id="UP000610558">
    <property type="component" value="Unassembled WGS sequence"/>
</dbReference>
<protein>
    <recommendedName>
        <fullName evidence="1">Inner membrane protein</fullName>
    </recommendedName>
</protein>
<dbReference type="RefSeq" id="WP_190762578.1">
    <property type="nucleotide sequence ID" value="NZ_JACXLD010000001.1"/>
</dbReference>
<comment type="subcellular location">
    <subcellularLocation>
        <location evidence="1">Cell inner membrane</location>
        <topology evidence="1">Multi-pass membrane protein</topology>
    </subcellularLocation>
</comment>
<dbReference type="AlphaFoldDB" id="A0A927BYX3"/>
<dbReference type="InterPro" id="IPR007401">
    <property type="entry name" value="DUF454"/>
</dbReference>
<dbReference type="GO" id="GO:0005886">
    <property type="term" value="C:plasma membrane"/>
    <property type="evidence" value="ECO:0007669"/>
    <property type="project" value="UniProtKB-SubCell"/>
</dbReference>
<reference evidence="3" key="1">
    <citation type="submission" date="2020-09" db="EMBL/GenBank/DDBJ databases">
        <authorList>
            <person name="Yoon J.-W."/>
        </authorList>
    </citation>
    <scope>NUCLEOTIDE SEQUENCE</scope>
    <source>
        <strain evidence="3">KMU-158</strain>
    </source>
</reference>
<dbReference type="PANTHER" id="PTHR35813:SF1">
    <property type="entry name" value="INNER MEMBRANE PROTEIN YBAN"/>
    <property type="match status" value="1"/>
</dbReference>
<name>A0A927BYX3_9GAMM</name>
<proteinExistence type="predicted"/>
<feature type="transmembrane region" description="Helical" evidence="2">
    <location>
        <begin position="79"/>
        <end position="97"/>
    </location>
</feature>
<accession>A0A927BYX3</accession>
<dbReference type="Pfam" id="PF04304">
    <property type="entry name" value="DUF454"/>
    <property type="match status" value="1"/>
</dbReference>
<evidence type="ECO:0000256" key="1">
    <source>
        <dbReference type="PIRNR" id="PIRNR016789"/>
    </source>
</evidence>
<keyword evidence="1 2" id="KW-0472">Membrane</keyword>
<keyword evidence="4" id="KW-1185">Reference proteome</keyword>
<keyword evidence="1" id="KW-0997">Cell inner membrane</keyword>
<gene>
    <name evidence="3" type="ORF">IB286_03870</name>
</gene>
<evidence type="ECO:0000313" key="4">
    <source>
        <dbReference type="Proteomes" id="UP000610558"/>
    </source>
</evidence>
<evidence type="ECO:0000313" key="3">
    <source>
        <dbReference type="EMBL" id="MBD2858134.1"/>
    </source>
</evidence>
<organism evidence="3 4">
    <name type="scientific">Spongiibacter pelagi</name>
    <dbReference type="NCBI Taxonomy" id="2760804"/>
    <lineage>
        <taxon>Bacteria</taxon>
        <taxon>Pseudomonadati</taxon>
        <taxon>Pseudomonadota</taxon>
        <taxon>Gammaproteobacteria</taxon>
        <taxon>Cellvibrionales</taxon>
        <taxon>Spongiibacteraceae</taxon>
        <taxon>Spongiibacter</taxon>
    </lineage>
</organism>
<keyword evidence="2" id="KW-1133">Transmembrane helix</keyword>
<keyword evidence="2" id="KW-0812">Transmembrane</keyword>
<evidence type="ECO:0000256" key="2">
    <source>
        <dbReference type="SAM" id="Phobius"/>
    </source>
</evidence>
<sequence>MTQHLSLSFYKISGFVMLGLGVIGIVVPLLPTTPFLLVSAGCFSKSSERWHNWLLANPTFGPMIMDWHERRCVNCKTKVVALLSMLLVGGSSVVFGVDIFAVKVFALALMAVGAAVVLSIKNCTSA</sequence>
<dbReference type="PANTHER" id="PTHR35813">
    <property type="entry name" value="INNER MEMBRANE PROTEIN YBAN"/>
    <property type="match status" value="1"/>
</dbReference>
<feature type="transmembrane region" description="Helical" evidence="2">
    <location>
        <begin position="12"/>
        <end position="30"/>
    </location>
</feature>
<dbReference type="EMBL" id="JACXLD010000001">
    <property type="protein sequence ID" value="MBD2858134.1"/>
    <property type="molecule type" value="Genomic_DNA"/>
</dbReference>